<reference evidence="8" key="1">
    <citation type="submission" date="2020-07" db="EMBL/GenBank/DDBJ databases">
        <title>Huge and variable diversity of episymbiotic CPR bacteria and DPANN archaea in groundwater ecosystems.</title>
        <authorList>
            <person name="He C.Y."/>
            <person name="Keren R."/>
            <person name="Whittaker M."/>
            <person name="Farag I.F."/>
            <person name="Doudna J."/>
            <person name="Cate J.H.D."/>
            <person name="Banfield J.F."/>
        </authorList>
    </citation>
    <scope>NUCLEOTIDE SEQUENCE</scope>
    <source>
        <strain evidence="8">NC_groundwater_1586_Pr3_B-0.1um_66_15</strain>
    </source>
</reference>
<keyword evidence="4" id="KW-0408">Iron</keyword>
<evidence type="ECO:0000256" key="5">
    <source>
        <dbReference type="ARBA" id="ARBA00022729"/>
    </source>
</evidence>
<evidence type="ECO:0000259" key="7">
    <source>
        <dbReference type="PROSITE" id="PS50983"/>
    </source>
</evidence>
<sequence length="326" mass="34612">MKLAALATVAVSVGTAFPAVGLGQGFPVTIAHEFGETTIAAAAERVVSVGMHEQDFLYALGIAPVGVHEWWGDYPYATWPWAEAARKAAGATPEVLKGFEINIEWVAAQHPDLIVATYYGDLDEATYRLLSAIAPTITAPRGFPQWGAPWQDELRLLGQATGRSARAEEIIAGIDAGFAAARAAFPGLEGKQAAVGYFDNGLVRTYNSADTSHRFLASLGLTIPKLYDEKAAERGHFDISPENLNLIELDAFVWPEGMAGISELSVYRTTRLHREGRDISLGGGVLSGALSFQTPPALGYLIDTLPPMLAAAVDGDPATAVPPPAQ</sequence>
<feature type="domain" description="Fe/B12 periplasmic-binding" evidence="7">
    <location>
        <begin position="45"/>
        <end position="309"/>
    </location>
</feature>
<dbReference type="PANTHER" id="PTHR30532:SF24">
    <property type="entry name" value="FERRIC ENTEROBACTIN-BINDING PERIPLASMIC PROTEIN FEPB"/>
    <property type="match status" value="1"/>
</dbReference>
<comment type="similarity">
    <text evidence="2">Belongs to the bacterial solute-binding protein 8 family.</text>
</comment>
<evidence type="ECO:0000256" key="3">
    <source>
        <dbReference type="ARBA" id="ARBA00022448"/>
    </source>
</evidence>
<dbReference type="Gene3D" id="3.40.50.1980">
    <property type="entry name" value="Nitrogenase molybdenum iron protein domain"/>
    <property type="match status" value="2"/>
</dbReference>
<dbReference type="PROSITE" id="PS50983">
    <property type="entry name" value="FE_B12_PBP"/>
    <property type="match status" value="1"/>
</dbReference>
<keyword evidence="5 6" id="KW-0732">Signal</keyword>
<comment type="caution">
    <text evidence="8">The sequence shown here is derived from an EMBL/GenBank/DDBJ whole genome shotgun (WGS) entry which is preliminary data.</text>
</comment>
<evidence type="ECO:0000256" key="4">
    <source>
        <dbReference type="ARBA" id="ARBA00022496"/>
    </source>
</evidence>
<keyword evidence="3" id="KW-0813">Transport</keyword>
<evidence type="ECO:0000313" key="9">
    <source>
        <dbReference type="Proteomes" id="UP000782610"/>
    </source>
</evidence>
<keyword evidence="4" id="KW-0406">Ion transport</keyword>
<accession>A0A933L8D5</accession>
<keyword evidence="4" id="KW-0410">Iron transport</keyword>
<evidence type="ECO:0000313" key="8">
    <source>
        <dbReference type="EMBL" id="MBI4924250.1"/>
    </source>
</evidence>
<evidence type="ECO:0000256" key="6">
    <source>
        <dbReference type="SAM" id="SignalP"/>
    </source>
</evidence>
<dbReference type="SUPFAM" id="SSF53807">
    <property type="entry name" value="Helical backbone' metal receptor"/>
    <property type="match status" value="1"/>
</dbReference>
<feature type="chain" id="PRO_5037773387" evidence="6">
    <location>
        <begin position="19"/>
        <end position="326"/>
    </location>
</feature>
<organism evidence="8 9">
    <name type="scientific">Devosia nanyangense</name>
    <dbReference type="NCBI Taxonomy" id="1228055"/>
    <lineage>
        <taxon>Bacteria</taxon>
        <taxon>Pseudomonadati</taxon>
        <taxon>Pseudomonadota</taxon>
        <taxon>Alphaproteobacteria</taxon>
        <taxon>Hyphomicrobiales</taxon>
        <taxon>Devosiaceae</taxon>
        <taxon>Devosia</taxon>
    </lineage>
</organism>
<protein>
    <submittedName>
        <fullName evidence="8">ABC transporter substrate-binding protein</fullName>
    </submittedName>
</protein>
<name>A0A933L8D5_9HYPH</name>
<dbReference type="InterPro" id="IPR051313">
    <property type="entry name" value="Bact_iron-sidero_bind"/>
</dbReference>
<proteinExistence type="inferred from homology"/>
<dbReference type="AlphaFoldDB" id="A0A933L8D5"/>
<dbReference type="GO" id="GO:0030288">
    <property type="term" value="C:outer membrane-bounded periplasmic space"/>
    <property type="evidence" value="ECO:0007669"/>
    <property type="project" value="TreeGrafter"/>
</dbReference>
<comment type="subcellular location">
    <subcellularLocation>
        <location evidence="1">Cell envelope</location>
    </subcellularLocation>
</comment>
<evidence type="ECO:0000256" key="1">
    <source>
        <dbReference type="ARBA" id="ARBA00004196"/>
    </source>
</evidence>
<dbReference type="EMBL" id="JACRAF010000069">
    <property type="protein sequence ID" value="MBI4924250.1"/>
    <property type="molecule type" value="Genomic_DNA"/>
</dbReference>
<dbReference type="Pfam" id="PF01497">
    <property type="entry name" value="Peripla_BP_2"/>
    <property type="match status" value="1"/>
</dbReference>
<gene>
    <name evidence="8" type="ORF">HY834_21140</name>
</gene>
<evidence type="ECO:0000256" key="2">
    <source>
        <dbReference type="ARBA" id="ARBA00008814"/>
    </source>
</evidence>
<dbReference type="Proteomes" id="UP000782610">
    <property type="component" value="Unassembled WGS sequence"/>
</dbReference>
<dbReference type="GO" id="GO:1901678">
    <property type="term" value="P:iron coordination entity transport"/>
    <property type="evidence" value="ECO:0007669"/>
    <property type="project" value="UniProtKB-ARBA"/>
</dbReference>
<dbReference type="InterPro" id="IPR002491">
    <property type="entry name" value="ABC_transptr_periplasmic_BD"/>
</dbReference>
<dbReference type="PANTHER" id="PTHR30532">
    <property type="entry name" value="IRON III DICITRATE-BINDING PERIPLASMIC PROTEIN"/>
    <property type="match status" value="1"/>
</dbReference>
<feature type="signal peptide" evidence="6">
    <location>
        <begin position="1"/>
        <end position="18"/>
    </location>
</feature>